<feature type="chain" id="PRO_5047540081" evidence="1">
    <location>
        <begin position="24"/>
        <end position="302"/>
    </location>
</feature>
<name>A0ABW0M367_9BURK</name>
<dbReference type="PROSITE" id="PS51257">
    <property type="entry name" value="PROKAR_LIPOPROTEIN"/>
    <property type="match status" value="1"/>
</dbReference>
<keyword evidence="3" id="KW-1185">Reference proteome</keyword>
<comment type="caution">
    <text evidence="2">The sequence shown here is derived from an EMBL/GenBank/DDBJ whole genome shotgun (WGS) entry which is preliminary data.</text>
</comment>
<protein>
    <submittedName>
        <fullName evidence="2">Uncharacterized protein</fullName>
    </submittedName>
</protein>
<organism evidence="2 3">
    <name type="scientific">Paraherbaspirillum soli</name>
    <dbReference type="NCBI Taxonomy" id="631222"/>
    <lineage>
        <taxon>Bacteria</taxon>
        <taxon>Pseudomonadati</taxon>
        <taxon>Pseudomonadota</taxon>
        <taxon>Betaproteobacteria</taxon>
        <taxon>Burkholderiales</taxon>
        <taxon>Oxalobacteraceae</taxon>
        <taxon>Paraherbaspirillum</taxon>
    </lineage>
</organism>
<keyword evidence="1" id="KW-0732">Signal</keyword>
<sequence length="302" mass="34275">MHQPRLSWLVASALISCCSYGSAQSCSLYFTSPAKNSVFRTADVNITAAGRPQVWLNNWHGIGVIQKHIYGIPDNDMAYVSEFAPLPSPMPFFDASTEYGPVRLFEGRNEFMVEGWIHRKWPAPICYSSDSIRLFYIKPNDLCYAMVEALDKIPQPEKDSTNGFVINQRCIAKYSCGSRPQMKDKTWLTKVVPAFVRPFLDKSGKWNEVMQACGSQWEYLPSYVKKKRCEDKMAEYHIEQDLQKALNENGCGTDRDWDEVGAYINECVAEQNGIIPTFFASKVIAATRNKIRTLCQASRSKS</sequence>
<evidence type="ECO:0000313" key="3">
    <source>
        <dbReference type="Proteomes" id="UP001596045"/>
    </source>
</evidence>
<proteinExistence type="predicted"/>
<evidence type="ECO:0000256" key="1">
    <source>
        <dbReference type="SAM" id="SignalP"/>
    </source>
</evidence>
<gene>
    <name evidence="2" type="ORF">ACFPM8_01255</name>
</gene>
<feature type="signal peptide" evidence="1">
    <location>
        <begin position="1"/>
        <end position="23"/>
    </location>
</feature>
<dbReference type="RefSeq" id="WP_378994140.1">
    <property type="nucleotide sequence ID" value="NZ_JBHSMT010000005.1"/>
</dbReference>
<dbReference type="EMBL" id="JBHSMT010000005">
    <property type="protein sequence ID" value="MFC5472575.1"/>
    <property type="molecule type" value="Genomic_DNA"/>
</dbReference>
<accession>A0ABW0M367</accession>
<dbReference type="Proteomes" id="UP001596045">
    <property type="component" value="Unassembled WGS sequence"/>
</dbReference>
<evidence type="ECO:0000313" key="2">
    <source>
        <dbReference type="EMBL" id="MFC5472575.1"/>
    </source>
</evidence>
<reference evidence="3" key="1">
    <citation type="journal article" date="2019" name="Int. J. Syst. Evol. Microbiol.">
        <title>The Global Catalogue of Microorganisms (GCM) 10K type strain sequencing project: providing services to taxonomists for standard genome sequencing and annotation.</title>
        <authorList>
            <consortium name="The Broad Institute Genomics Platform"/>
            <consortium name="The Broad Institute Genome Sequencing Center for Infectious Disease"/>
            <person name="Wu L."/>
            <person name="Ma J."/>
        </authorList>
    </citation>
    <scope>NUCLEOTIDE SEQUENCE [LARGE SCALE GENOMIC DNA]</scope>
    <source>
        <strain evidence="3">JCM 17066</strain>
    </source>
</reference>